<feature type="transmembrane region" description="Helical" evidence="7">
    <location>
        <begin position="205"/>
        <end position="224"/>
    </location>
</feature>
<feature type="compositionally biased region" description="Basic and acidic residues" evidence="6">
    <location>
        <begin position="364"/>
        <end position="373"/>
    </location>
</feature>
<comment type="caution">
    <text evidence="9">The sequence shown here is derived from an EMBL/GenBank/DDBJ whole genome shotgun (WGS) entry which is preliminary data.</text>
</comment>
<dbReference type="EMBL" id="JAATWM020000063">
    <property type="protein sequence ID" value="KAF9869840.1"/>
    <property type="molecule type" value="Genomic_DNA"/>
</dbReference>
<evidence type="ECO:0000313" key="9">
    <source>
        <dbReference type="EMBL" id="KAF9869840.1"/>
    </source>
</evidence>
<dbReference type="OrthoDB" id="444631at2759"/>
<reference evidence="9" key="1">
    <citation type="submission" date="2020-03" db="EMBL/GenBank/DDBJ databases">
        <authorList>
            <person name="He L."/>
        </authorList>
    </citation>
    <scope>NUCLEOTIDE SEQUENCE</scope>
    <source>
        <strain evidence="9">CkLH20</strain>
    </source>
</reference>
<dbReference type="RefSeq" id="XP_038739301.1">
    <property type="nucleotide sequence ID" value="XM_038895352.1"/>
</dbReference>
<name>A0A9P6HTT6_9PEZI</name>
<sequence>MVDGNIPGESNALMVRAPAIVFFVLTPIFVGIRFWSRMKMRSGLGWDDWTILFSFVCCLLVSILMMISCEYGFGEHIKNLSKPNRLMTLKLFYVAQIFYKITINLTKASILLLYLRIFVQKYFRVLCYALLSIILAYMIATSASSVWQCNPIPRAWDKSIPGTCISLTMNWYANAGFSIATDILIMALPQHVLWKSKLPTNQKRALMVVFALGLFVTITSVLRMTTLDFSTTSPDTTYDIASTLWTLIEDNLAIICACLPMCRLPLTYVFPTVFASKQGSSNGSSGYGSAPRSSKGNFNFVHAGTSRNDWHPYQGREEKASIHLTNVHAGRPRVADDTSEEYILQPTSKSSGNTPRQPSEEIEDGRAIRKTTDFHMSYAEQGSRA</sequence>
<dbReference type="GO" id="GO:0016020">
    <property type="term" value="C:membrane"/>
    <property type="evidence" value="ECO:0007669"/>
    <property type="project" value="UniProtKB-SubCell"/>
</dbReference>
<feature type="compositionally biased region" description="Polar residues" evidence="6">
    <location>
        <begin position="345"/>
        <end position="357"/>
    </location>
</feature>
<evidence type="ECO:0000256" key="1">
    <source>
        <dbReference type="ARBA" id="ARBA00004141"/>
    </source>
</evidence>
<feature type="transmembrane region" description="Helical" evidence="7">
    <location>
        <begin position="12"/>
        <end position="30"/>
    </location>
</feature>
<proteinExistence type="inferred from homology"/>
<dbReference type="AlphaFoldDB" id="A0A9P6HTT6"/>
<organism evidence="9 10">
    <name type="scientific">Colletotrichum karsti</name>
    <dbReference type="NCBI Taxonomy" id="1095194"/>
    <lineage>
        <taxon>Eukaryota</taxon>
        <taxon>Fungi</taxon>
        <taxon>Dikarya</taxon>
        <taxon>Ascomycota</taxon>
        <taxon>Pezizomycotina</taxon>
        <taxon>Sordariomycetes</taxon>
        <taxon>Hypocreomycetidae</taxon>
        <taxon>Glomerellales</taxon>
        <taxon>Glomerellaceae</taxon>
        <taxon>Colletotrichum</taxon>
        <taxon>Colletotrichum boninense species complex</taxon>
    </lineage>
</organism>
<gene>
    <name evidence="9" type="ORF">CkaCkLH20_12639</name>
</gene>
<evidence type="ECO:0000259" key="8">
    <source>
        <dbReference type="Pfam" id="PF20684"/>
    </source>
</evidence>
<dbReference type="PANTHER" id="PTHR33048:SF55">
    <property type="entry name" value="INTEGRAL MEMBRANE PROTEIN"/>
    <property type="match status" value="1"/>
</dbReference>
<comment type="subcellular location">
    <subcellularLocation>
        <location evidence="1">Membrane</location>
        <topology evidence="1">Multi-pass membrane protein</topology>
    </subcellularLocation>
</comment>
<protein>
    <submittedName>
        <fullName evidence="9">Integral membrane protein</fullName>
    </submittedName>
</protein>
<reference evidence="9" key="2">
    <citation type="submission" date="2020-11" db="EMBL/GenBank/DDBJ databases">
        <title>Whole genome sequencing of Colletotrichum sp.</title>
        <authorList>
            <person name="Li H."/>
        </authorList>
    </citation>
    <scope>NUCLEOTIDE SEQUENCE</scope>
    <source>
        <strain evidence="9">CkLH20</strain>
    </source>
</reference>
<keyword evidence="4 7" id="KW-0472">Membrane</keyword>
<dbReference type="InterPro" id="IPR049326">
    <property type="entry name" value="Rhodopsin_dom_fungi"/>
</dbReference>
<dbReference type="PANTHER" id="PTHR33048">
    <property type="entry name" value="PTH11-LIKE INTEGRAL MEMBRANE PROTEIN (AFU_ORTHOLOGUE AFUA_5G11245)"/>
    <property type="match status" value="1"/>
</dbReference>
<evidence type="ECO:0000256" key="7">
    <source>
        <dbReference type="SAM" id="Phobius"/>
    </source>
</evidence>
<feature type="transmembrane region" description="Helical" evidence="7">
    <location>
        <begin position="122"/>
        <end position="140"/>
    </location>
</feature>
<dbReference type="Pfam" id="PF20684">
    <property type="entry name" value="Fung_rhodopsin"/>
    <property type="match status" value="1"/>
</dbReference>
<comment type="similarity">
    <text evidence="5">Belongs to the SAT4 family.</text>
</comment>
<evidence type="ECO:0000256" key="6">
    <source>
        <dbReference type="SAM" id="MobiDB-lite"/>
    </source>
</evidence>
<dbReference type="Proteomes" id="UP000781932">
    <property type="component" value="Unassembled WGS sequence"/>
</dbReference>
<accession>A0A9P6HTT6</accession>
<keyword evidence="10" id="KW-1185">Reference proteome</keyword>
<evidence type="ECO:0000256" key="4">
    <source>
        <dbReference type="ARBA" id="ARBA00023136"/>
    </source>
</evidence>
<keyword evidence="3 7" id="KW-1133">Transmembrane helix</keyword>
<feature type="domain" description="Rhodopsin" evidence="8">
    <location>
        <begin position="32"/>
        <end position="266"/>
    </location>
</feature>
<evidence type="ECO:0000256" key="5">
    <source>
        <dbReference type="ARBA" id="ARBA00038359"/>
    </source>
</evidence>
<evidence type="ECO:0000256" key="3">
    <source>
        <dbReference type="ARBA" id="ARBA00022989"/>
    </source>
</evidence>
<keyword evidence="2 7" id="KW-0812">Transmembrane</keyword>
<dbReference type="InterPro" id="IPR052337">
    <property type="entry name" value="SAT4-like"/>
</dbReference>
<evidence type="ECO:0000256" key="2">
    <source>
        <dbReference type="ARBA" id="ARBA00022692"/>
    </source>
</evidence>
<feature type="region of interest" description="Disordered" evidence="6">
    <location>
        <begin position="322"/>
        <end position="385"/>
    </location>
</feature>
<dbReference type="GeneID" id="62168426"/>
<feature type="transmembrane region" description="Helical" evidence="7">
    <location>
        <begin position="171"/>
        <end position="193"/>
    </location>
</feature>
<feature type="transmembrane region" description="Helical" evidence="7">
    <location>
        <begin position="51"/>
        <end position="73"/>
    </location>
</feature>
<feature type="transmembrane region" description="Helical" evidence="7">
    <location>
        <begin position="93"/>
        <end position="115"/>
    </location>
</feature>
<evidence type="ECO:0000313" key="10">
    <source>
        <dbReference type="Proteomes" id="UP000781932"/>
    </source>
</evidence>